<dbReference type="GeneID" id="63832132"/>
<dbReference type="GO" id="GO:0006397">
    <property type="term" value="P:mRNA processing"/>
    <property type="evidence" value="ECO:0007669"/>
    <property type="project" value="UniProtKB-KW"/>
</dbReference>
<comment type="caution">
    <text evidence="2">The sequence shown here is derived from an EMBL/GenBank/DDBJ whole genome shotgun (WGS) entry which is preliminary data.</text>
</comment>
<evidence type="ECO:0000313" key="3">
    <source>
        <dbReference type="Proteomes" id="UP000803844"/>
    </source>
</evidence>
<dbReference type="Proteomes" id="UP000803844">
    <property type="component" value="Unassembled WGS sequence"/>
</dbReference>
<dbReference type="SUPFAM" id="SSF54928">
    <property type="entry name" value="RNA-binding domain, RBD"/>
    <property type="match status" value="1"/>
</dbReference>
<dbReference type="PANTHER" id="PTHR23204">
    <property type="entry name" value="CLEAVAGE AND POLYADENYLATION SPECIFIC FACTOR"/>
    <property type="match status" value="1"/>
</dbReference>
<name>A0A9P5CPK5_CRYP1</name>
<dbReference type="AlphaFoldDB" id="A0A9P5CPK5"/>
<gene>
    <name evidence="2" type="primary">Hrp1</name>
    <name evidence="2" type="ORF">M406DRAFT_102343</name>
</gene>
<dbReference type="InterPro" id="IPR012677">
    <property type="entry name" value="Nucleotide-bd_a/b_plait_sf"/>
</dbReference>
<dbReference type="EMBL" id="MU032348">
    <property type="protein sequence ID" value="KAF3765261.1"/>
    <property type="molecule type" value="Genomic_DNA"/>
</dbReference>
<feature type="compositionally biased region" description="Basic and acidic residues" evidence="1">
    <location>
        <begin position="87"/>
        <end position="97"/>
    </location>
</feature>
<feature type="compositionally biased region" description="Basic and acidic residues" evidence="1">
    <location>
        <begin position="32"/>
        <end position="41"/>
    </location>
</feature>
<protein>
    <submittedName>
        <fullName evidence="2">Hrp1</fullName>
    </submittedName>
</protein>
<accession>A0A9P5CPK5</accession>
<keyword evidence="3" id="KW-1185">Reference proteome</keyword>
<feature type="region of interest" description="Disordered" evidence="1">
    <location>
        <begin position="165"/>
        <end position="223"/>
    </location>
</feature>
<dbReference type="GO" id="GO:0003676">
    <property type="term" value="F:nucleic acid binding"/>
    <property type="evidence" value="ECO:0007669"/>
    <property type="project" value="InterPro"/>
</dbReference>
<dbReference type="GO" id="GO:0005634">
    <property type="term" value="C:nucleus"/>
    <property type="evidence" value="ECO:0007669"/>
    <property type="project" value="UniProtKB-SubCell"/>
</dbReference>
<dbReference type="OrthoDB" id="10065185at2759"/>
<organism evidence="2 3">
    <name type="scientific">Cryphonectria parasitica (strain ATCC 38755 / EP155)</name>
    <dbReference type="NCBI Taxonomy" id="660469"/>
    <lineage>
        <taxon>Eukaryota</taxon>
        <taxon>Fungi</taxon>
        <taxon>Dikarya</taxon>
        <taxon>Ascomycota</taxon>
        <taxon>Pezizomycotina</taxon>
        <taxon>Sordariomycetes</taxon>
        <taxon>Sordariomycetidae</taxon>
        <taxon>Diaporthales</taxon>
        <taxon>Cryphonectriaceae</taxon>
        <taxon>Cryphonectria-Endothia species complex</taxon>
        <taxon>Cryphonectria</taxon>
    </lineage>
</organism>
<reference evidence="2" key="1">
    <citation type="journal article" date="2020" name="Phytopathology">
        <title>Genome sequence of the chestnut blight fungus Cryphonectria parasitica EP155: A fundamental resource for an archetypical invasive plant pathogen.</title>
        <authorList>
            <person name="Crouch J.A."/>
            <person name="Dawe A."/>
            <person name="Aerts A."/>
            <person name="Barry K."/>
            <person name="Churchill A.C.L."/>
            <person name="Grimwood J."/>
            <person name="Hillman B."/>
            <person name="Milgroom M.G."/>
            <person name="Pangilinan J."/>
            <person name="Smith M."/>
            <person name="Salamov A."/>
            <person name="Schmutz J."/>
            <person name="Yadav J."/>
            <person name="Grigoriev I.V."/>
            <person name="Nuss D."/>
        </authorList>
    </citation>
    <scope>NUCLEOTIDE SEQUENCE</scope>
    <source>
        <strain evidence="2">EP155</strain>
    </source>
</reference>
<dbReference type="InterPro" id="IPR034772">
    <property type="entry name" value="CPSF6/7"/>
</dbReference>
<dbReference type="RefSeq" id="XP_040776222.1">
    <property type="nucleotide sequence ID" value="XM_040915003.1"/>
</dbReference>
<dbReference type="Gene3D" id="3.30.70.330">
    <property type="match status" value="1"/>
</dbReference>
<feature type="non-terminal residue" evidence="2">
    <location>
        <position position="223"/>
    </location>
</feature>
<proteinExistence type="predicted"/>
<evidence type="ECO:0000313" key="2">
    <source>
        <dbReference type="EMBL" id="KAF3765261.1"/>
    </source>
</evidence>
<feature type="compositionally biased region" description="Basic and acidic residues" evidence="1">
    <location>
        <begin position="199"/>
        <end position="212"/>
    </location>
</feature>
<dbReference type="InterPro" id="IPR035979">
    <property type="entry name" value="RBD_domain_sf"/>
</dbReference>
<sequence length="223" mass="24033">MADEEFEIDVYGDADNGQDHQAQEQGQGAEEEYGHHDDKGNVDTNGGGNHDDAAANEYNEASGDHGFDGHDDAGEQAAPAPQQGVKRKQEPDDRPTDPRATSALLISDMQWWNTEDEIRGWINAASCEDELKDITFSEHKVNGKSKGQVYVEFTSAQAATAAKRSIESLQSGGGDGSSNQARRATVAFHSAHNNPFKTLPKDAPQRQNRDSQGRAGSTGGTYS</sequence>
<feature type="region of interest" description="Disordered" evidence="1">
    <location>
        <begin position="1"/>
        <end position="100"/>
    </location>
</feature>
<feature type="compositionally biased region" description="Acidic residues" evidence="1">
    <location>
        <begin position="1"/>
        <end position="12"/>
    </location>
</feature>
<feature type="compositionally biased region" description="Basic and acidic residues" evidence="1">
    <location>
        <begin position="62"/>
        <end position="73"/>
    </location>
</feature>
<evidence type="ECO:0000256" key="1">
    <source>
        <dbReference type="SAM" id="MobiDB-lite"/>
    </source>
</evidence>